<gene>
    <name evidence="1" type="ORF">FU658_12790</name>
</gene>
<dbReference type="Gene3D" id="3.75.10.10">
    <property type="entry name" value="L-arginine/glycine Amidinotransferase, Chain A"/>
    <property type="match status" value="1"/>
</dbReference>
<dbReference type="SUPFAM" id="SSF55909">
    <property type="entry name" value="Pentein"/>
    <property type="match status" value="1"/>
</dbReference>
<evidence type="ECO:0000313" key="1">
    <source>
        <dbReference type="EMBL" id="TXK59824.1"/>
    </source>
</evidence>
<organism evidence="1 2">
    <name type="scientific">Alkalisalibacterium limincola</name>
    <dbReference type="NCBI Taxonomy" id="2699169"/>
    <lineage>
        <taxon>Bacteria</taxon>
        <taxon>Pseudomonadati</taxon>
        <taxon>Pseudomonadota</taxon>
        <taxon>Gammaproteobacteria</taxon>
        <taxon>Lysobacterales</taxon>
        <taxon>Lysobacteraceae</taxon>
        <taxon>Alkalisalibacterium</taxon>
    </lineage>
</organism>
<dbReference type="PANTHER" id="PTHR43224">
    <property type="entry name" value="AMIDINOTRANSFERASE"/>
    <property type="match status" value="1"/>
</dbReference>
<dbReference type="Proteomes" id="UP000321248">
    <property type="component" value="Unassembled WGS sequence"/>
</dbReference>
<keyword evidence="2" id="KW-1185">Reference proteome</keyword>
<reference evidence="1 2" key="1">
    <citation type="submission" date="2019-08" db="EMBL/GenBank/DDBJ databases">
        <authorList>
            <person name="Karlyshev A.V."/>
        </authorList>
    </citation>
    <scope>NUCLEOTIDE SEQUENCE [LARGE SCALE GENOMIC DNA]</scope>
    <source>
        <strain evidence="1 2">Alg18-2.2</strain>
    </source>
</reference>
<dbReference type="AlphaFoldDB" id="A0A5C8KKY6"/>
<evidence type="ECO:0000313" key="2">
    <source>
        <dbReference type="Proteomes" id="UP000321248"/>
    </source>
</evidence>
<dbReference type="RefSeq" id="WP_147892438.1">
    <property type="nucleotide sequence ID" value="NZ_VRTS01000010.1"/>
</dbReference>
<proteinExistence type="predicted"/>
<accession>A0A5C8KKY6</accession>
<dbReference type="OrthoDB" id="9788268at2"/>
<dbReference type="InterPro" id="IPR014541">
    <property type="entry name" value="Amdntrnsf_FN0238"/>
</dbReference>
<name>A0A5C8KKY6_9GAMM</name>
<sequence length="305" mass="32254">MITRDASAFAELARCIQPDIDAACPRAVFLVAPDGFRVDEESASDNAYMALGEADPGRALAQHRALHAAVSADRPAIVFPGSTATPDAVFPNNVFATARVAGQGRVVIGHMRHAGRRREAGRADIREFFTGVLGHALVDLSTQPGICELTGSLVIDRARGIGFCGLSERCDETGARAMMEAFGLRGVLMFDLASGEYHANVVMSVLAGRALVLAPQGFADRSVAAAIGTIYRDVVSLEPEAKAAFAGNCIAVDERRAWFSTRAAQSLNAAQRAQLARAGFEIGSVDLDEIEKAGGSLRCCIGEIY</sequence>
<protein>
    <submittedName>
        <fullName evidence="1">Amidinotransferase</fullName>
    </submittedName>
</protein>
<comment type="caution">
    <text evidence="1">The sequence shown here is derived from an EMBL/GenBank/DDBJ whole genome shotgun (WGS) entry which is preliminary data.</text>
</comment>
<dbReference type="EMBL" id="VRTS01000010">
    <property type="protein sequence ID" value="TXK59824.1"/>
    <property type="molecule type" value="Genomic_DNA"/>
</dbReference>
<dbReference type="Pfam" id="PF19420">
    <property type="entry name" value="DDAH_eukar"/>
    <property type="match status" value="1"/>
</dbReference>
<dbReference type="PANTHER" id="PTHR43224:SF1">
    <property type="entry name" value="AMIDINOTRANSFERASE"/>
    <property type="match status" value="1"/>
</dbReference>